<feature type="compositionally biased region" description="Low complexity" evidence="1">
    <location>
        <begin position="844"/>
        <end position="856"/>
    </location>
</feature>
<proteinExistence type="predicted"/>
<feature type="region of interest" description="Disordered" evidence="1">
    <location>
        <begin position="878"/>
        <end position="928"/>
    </location>
</feature>
<feature type="compositionally biased region" description="Basic and acidic residues" evidence="1">
    <location>
        <begin position="612"/>
        <end position="625"/>
    </location>
</feature>
<dbReference type="InterPro" id="IPR001849">
    <property type="entry name" value="PH_domain"/>
</dbReference>
<organism evidence="3 4">
    <name type="scientific">Grifola frondosa</name>
    <name type="common">Maitake</name>
    <name type="synonym">Polyporus frondosus</name>
    <dbReference type="NCBI Taxonomy" id="5627"/>
    <lineage>
        <taxon>Eukaryota</taxon>
        <taxon>Fungi</taxon>
        <taxon>Dikarya</taxon>
        <taxon>Basidiomycota</taxon>
        <taxon>Agaricomycotina</taxon>
        <taxon>Agaricomycetes</taxon>
        <taxon>Polyporales</taxon>
        <taxon>Grifolaceae</taxon>
        <taxon>Grifola</taxon>
    </lineage>
</organism>
<feature type="domain" description="PH" evidence="2">
    <location>
        <begin position="1036"/>
        <end position="1141"/>
    </location>
</feature>
<gene>
    <name evidence="3" type="ORF">A0H81_11185</name>
</gene>
<dbReference type="InterPro" id="IPR011993">
    <property type="entry name" value="PH-like_dom_sf"/>
</dbReference>
<feature type="compositionally biased region" description="Acidic residues" evidence="1">
    <location>
        <begin position="602"/>
        <end position="611"/>
    </location>
</feature>
<dbReference type="CDD" id="cd00821">
    <property type="entry name" value="PH"/>
    <property type="match status" value="1"/>
</dbReference>
<dbReference type="PROSITE" id="PS50003">
    <property type="entry name" value="PH_DOMAIN"/>
    <property type="match status" value="1"/>
</dbReference>
<feature type="region of interest" description="Disordered" evidence="1">
    <location>
        <begin position="542"/>
        <end position="857"/>
    </location>
</feature>
<sequence>MALRMQTQDTPLHFFSQFAQVSGVSVPKHAASPIAVSEKLCSATTPSDLLAQEILRLHFGFIPNLENLESLEQEPPVVPSNTLHGYNTLPPTPLPSVKSPSSTFTTKCTRVPSPSPLNIKSDGSVIMAKKRRSLQSLFAPSFLQQYAASTSAVISQPSRTRSHTVSASISVKTPSILSLPDLPLLDLSAASRNSPPADLLDDDPFANLSPAPSLRSSSTPTSPVRSVFDVFSECDPPPPPRSPLSQSETLDPWPIHLVHDAPSFSSLHEAANRTSSQIVRTSGPPRIYRPAFATRPSLPSLNILARTSVHIPKHHPFALPILPYLGVFRIRGAVPDPHFDPYAYPDAFAHAHTRHTQLFTDDLLATLDYDYADAVSQLAMHPAASCCPGPYGSFESGSSVGTVRNITRPQFDASIDAIQRTLSDSAESKWSTEATESVLTLSPDPSTSSCSGPSSSSSCSRSRSSSSASSEYDFGDDEDFGEFSSAIGARRSDESHCSIGYGIPWPSSPPSVHTLSDSLCDDEAIEEIDIMQQRYSLALESSASDEAVDGGEGSSARRGTANGWSSSGGHGNRYTNGGANGWSSGSGGHDASSGSGRKVESDTSDSEEDDHDGGHDHDSQPEPRLRGGSHASPRSAAPAVEPADDDVPLARQIPTALRAQRTIRRQVRDEIDQRRAERTLRAQRSQEPQQDKPRQPERSARTVSGANPADAASHALPKPMGRPRTKTLPSSLGSPFSVGDLTKKLLGLQGPAAVSSPPVVPPTPGTRSKRTSLEPITKSPVSAIPLKLDPVPIRGRSQGEGDRRAPSSRQPSRPPTGTDSAASRERTLRPSRSFHRLHTTDTDALNAPPLPANAHPQSAYAAGFGLERAVTNGRRRIAEEPPPFHGYAPPPAPLDRARSMKAPSRRPSVDRRPEPESTSAGPQRARALKGQTMWQQRVFIITMQRFALVEIGSSTTAREVLHVVEGQGHLENGAGVGGWMLWEVSQDFGMERPIRNFELLSDVCSSWNNDKTVNMLVVKKTLLAPVLSRSAIPTSSPICHGYVQWEHKRGKWQKRWLELREHSLWLSKRDTGKDSTFLCSLSNFDAYYVTRVHKAPKPYVFSVKSTDSLTFFENTADYVHVFSCGESEGKNWLEKILLARSYVLYQERNVLSSNNAGNGTGAGPQRSGTRKQAPGQRPAQPLVNVSAPKSIYLCPLRSNLVLCLQNAGQHDVQSSICLL</sequence>
<feature type="compositionally biased region" description="Low complexity" evidence="1">
    <location>
        <begin position="442"/>
        <end position="472"/>
    </location>
</feature>
<dbReference type="Gene3D" id="3.10.20.90">
    <property type="entry name" value="Phosphatidylinositol 3-kinase Catalytic Subunit, Chain A, domain 1"/>
    <property type="match status" value="1"/>
</dbReference>
<feature type="compositionally biased region" description="Gly residues" evidence="1">
    <location>
        <begin position="578"/>
        <end position="588"/>
    </location>
</feature>
<dbReference type="EMBL" id="LUGG01000019">
    <property type="protein sequence ID" value="OBZ68874.1"/>
    <property type="molecule type" value="Genomic_DNA"/>
</dbReference>
<keyword evidence="4" id="KW-1185">Reference proteome</keyword>
<accession>A0A1C7M1B4</accession>
<feature type="compositionally biased region" description="Low complexity" evidence="1">
    <location>
        <begin position="208"/>
        <end position="227"/>
    </location>
</feature>
<feature type="compositionally biased region" description="Basic and acidic residues" evidence="1">
    <location>
        <begin position="666"/>
        <end position="680"/>
    </location>
</feature>
<comment type="caution">
    <text evidence="3">The sequence shown here is derived from an EMBL/GenBank/DDBJ whole genome shotgun (WGS) entry which is preliminary data.</text>
</comment>
<dbReference type="OrthoDB" id="43122at2759"/>
<dbReference type="InterPro" id="IPR029071">
    <property type="entry name" value="Ubiquitin-like_domsf"/>
</dbReference>
<dbReference type="Gene3D" id="2.30.29.30">
    <property type="entry name" value="Pleckstrin-homology domain (PH domain)/Phosphotyrosine-binding domain (PTB)"/>
    <property type="match status" value="1"/>
</dbReference>
<feature type="compositionally biased region" description="Basic and acidic residues" evidence="1">
    <location>
        <begin position="689"/>
        <end position="700"/>
    </location>
</feature>
<evidence type="ECO:0000256" key="1">
    <source>
        <dbReference type="SAM" id="MobiDB-lite"/>
    </source>
</evidence>
<dbReference type="AlphaFoldDB" id="A0A1C7M1B4"/>
<dbReference type="SMART" id="SM00233">
    <property type="entry name" value="PH"/>
    <property type="match status" value="1"/>
</dbReference>
<feature type="compositionally biased region" description="Pro residues" evidence="1">
    <location>
        <begin position="880"/>
        <end position="893"/>
    </location>
</feature>
<dbReference type="PANTHER" id="PTHR38700">
    <property type="entry name" value="YALI0E22418P"/>
    <property type="match status" value="1"/>
</dbReference>
<evidence type="ECO:0000259" key="2">
    <source>
        <dbReference type="PROSITE" id="PS50003"/>
    </source>
</evidence>
<evidence type="ECO:0000313" key="3">
    <source>
        <dbReference type="EMBL" id="OBZ68874.1"/>
    </source>
</evidence>
<dbReference type="SUPFAM" id="SSF54236">
    <property type="entry name" value="Ubiquitin-like"/>
    <property type="match status" value="1"/>
</dbReference>
<dbReference type="OMA" id="YGIPWPS"/>
<feature type="region of interest" description="Disordered" evidence="1">
    <location>
        <begin position="1154"/>
        <end position="1181"/>
    </location>
</feature>
<dbReference type="STRING" id="5627.A0A1C7M1B4"/>
<feature type="compositionally biased region" description="Polar residues" evidence="1">
    <location>
        <begin position="98"/>
        <end position="108"/>
    </location>
</feature>
<evidence type="ECO:0000313" key="4">
    <source>
        <dbReference type="Proteomes" id="UP000092993"/>
    </source>
</evidence>
<dbReference type="Pfam" id="PF21989">
    <property type="entry name" value="RA_2"/>
    <property type="match status" value="1"/>
</dbReference>
<feature type="region of interest" description="Disordered" evidence="1">
    <location>
        <begin position="193"/>
        <end position="248"/>
    </location>
</feature>
<dbReference type="SUPFAM" id="SSF50729">
    <property type="entry name" value="PH domain-like"/>
    <property type="match status" value="1"/>
</dbReference>
<feature type="region of interest" description="Disordered" evidence="1">
    <location>
        <begin position="91"/>
        <end position="115"/>
    </location>
</feature>
<dbReference type="PANTHER" id="PTHR38700:SF1">
    <property type="entry name" value="PH DOMAIN-CONTAINING PROTEIN"/>
    <property type="match status" value="1"/>
</dbReference>
<dbReference type="Proteomes" id="UP000092993">
    <property type="component" value="Unassembled WGS sequence"/>
</dbReference>
<name>A0A1C7M1B4_GRIFR</name>
<reference evidence="3 4" key="1">
    <citation type="submission" date="2016-03" db="EMBL/GenBank/DDBJ databases">
        <title>Whole genome sequencing of Grifola frondosa 9006-11.</title>
        <authorList>
            <person name="Min B."/>
            <person name="Park H."/>
            <person name="Kim J.-G."/>
            <person name="Cho H."/>
            <person name="Oh Y.-L."/>
            <person name="Kong W.-S."/>
            <person name="Choi I.-G."/>
        </authorList>
    </citation>
    <scope>NUCLEOTIDE SEQUENCE [LARGE SCALE GENOMIC DNA]</scope>
    <source>
        <strain evidence="3 4">9006-11</strain>
    </source>
</reference>
<feature type="region of interest" description="Disordered" evidence="1">
    <location>
        <begin position="434"/>
        <end position="475"/>
    </location>
</feature>
<protein>
    <recommendedName>
        <fullName evidence="2">PH domain-containing protein</fullName>
    </recommendedName>
</protein>